<proteinExistence type="inferred from homology"/>
<dbReference type="InterPro" id="IPR010065">
    <property type="entry name" value="AA_ABC_transptr_permease_3TM"/>
</dbReference>
<dbReference type="PANTHER" id="PTHR30614:SF34">
    <property type="entry name" value="BLR6398 PROTEIN"/>
    <property type="match status" value="1"/>
</dbReference>
<feature type="domain" description="ABC transmembrane type-1" evidence="9">
    <location>
        <begin position="17"/>
        <end position="205"/>
    </location>
</feature>
<feature type="transmembrane region" description="Helical" evidence="8">
    <location>
        <begin position="55"/>
        <end position="74"/>
    </location>
</feature>
<protein>
    <submittedName>
        <fullName evidence="10">Amino acid ABC transporter permease</fullName>
    </submittedName>
</protein>
<geneLocation type="plasmid" evidence="11">
    <name>pat</name>
</geneLocation>
<comment type="similarity">
    <text evidence="2">Belongs to the binding-protein-dependent transport system permease family. HisMQ subfamily.</text>
</comment>
<keyword evidence="5 8" id="KW-0812">Transmembrane</keyword>
<keyword evidence="4" id="KW-1003">Cell membrane</keyword>
<keyword evidence="6 8" id="KW-1133">Transmembrane helix</keyword>
<evidence type="ECO:0000256" key="8">
    <source>
        <dbReference type="RuleBase" id="RU363032"/>
    </source>
</evidence>
<dbReference type="InterPro" id="IPR035906">
    <property type="entry name" value="MetI-like_sf"/>
</dbReference>
<gene>
    <name evidence="10" type="ORF">CG010_025920</name>
</gene>
<accession>A0AAP9J9F9</accession>
<evidence type="ECO:0000256" key="3">
    <source>
        <dbReference type="ARBA" id="ARBA00022448"/>
    </source>
</evidence>
<feature type="transmembrane region" description="Helical" evidence="8">
    <location>
        <begin position="148"/>
        <end position="166"/>
    </location>
</feature>
<dbReference type="AlphaFoldDB" id="A0AAP9J9F9"/>
<dbReference type="GO" id="GO:0022857">
    <property type="term" value="F:transmembrane transporter activity"/>
    <property type="evidence" value="ECO:0007669"/>
    <property type="project" value="InterPro"/>
</dbReference>
<evidence type="ECO:0000256" key="7">
    <source>
        <dbReference type="ARBA" id="ARBA00023136"/>
    </source>
</evidence>
<evidence type="ECO:0000256" key="6">
    <source>
        <dbReference type="ARBA" id="ARBA00022989"/>
    </source>
</evidence>
<dbReference type="InterPro" id="IPR043429">
    <property type="entry name" value="ArtM/GltK/GlnP/TcyL/YhdX-like"/>
</dbReference>
<keyword evidence="3 8" id="KW-0813">Transport</keyword>
<dbReference type="GO" id="GO:0043190">
    <property type="term" value="C:ATP-binding cassette (ABC) transporter complex"/>
    <property type="evidence" value="ECO:0007669"/>
    <property type="project" value="InterPro"/>
</dbReference>
<evidence type="ECO:0000259" key="9">
    <source>
        <dbReference type="PROSITE" id="PS50928"/>
    </source>
</evidence>
<dbReference type="Proteomes" id="UP000222296">
    <property type="component" value="Plasmid pAt"/>
</dbReference>
<evidence type="ECO:0000313" key="10">
    <source>
        <dbReference type="EMBL" id="QDY97603.1"/>
    </source>
</evidence>
<reference evidence="10 11" key="1">
    <citation type="journal article" date="2017" name="Genome Announc.">
        <title>Draft Genome Sequence of Agrobacterium tumefaciens Biovar 1 Strain 186, Isolated from Walnut.</title>
        <authorList>
            <person name="Poret-Peterson A.T."/>
            <person name="Bhatnagar S."/>
            <person name="McClean A.E."/>
            <person name="Kluepfel D.A."/>
        </authorList>
    </citation>
    <scope>NUCLEOTIDE SEQUENCE [LARGE SCALE GENOMIC DNA]</scope>
    <source>
        <strain evidence="10 11">186</strain>
    </source>
</reference>
<dbReference type="CDD" id="cd06261">
    <property type="entry name" value="TM_PBP2"/>
    <property type="match status" value="1"/>
</dbReference>
<evidence type="ECO:0000256" key="2">
    <source>
        <dbReference type="ARBA" id="ARBA00010072"/>
    </source>
</evidence>
<organism evidence="10 11">
    <name type="scientific">Agrobacterium tumefaciens</name>
    <dbReference type="NCBI Taxonomy" id="358"/>
    <lineage>
        <taxon>Bacteria</taxon>
        <taxon>Pseudomonadati</taxon>
        <taxon>Pseudomonadota</taxon>
        <taxon>Alphaproteobacteria</taxon>
        <taxon>Hyphomicrobiales</taxon>
        <taxon>Rhizobiaceae</taxon>
        <taxon>Rhizobium/Agrobacterium group</taxon>
        <taxon>Agrobacterium</taxon>
        <taxon>Agrobacterium tumefaciens complex</taxon>
    </lineage>
</organism>
<dbReference type="PANTHER" id="PTHR30614">
    <property type="entry name" value="MEMBRANE COMPONENT OF AMINO ACID ABC TRANSPORTER"/>
    <property type="match status" value="1"/>
</dbReference>
<dbReference type="InterPro" id="IPR000515">
    <property type="entry name" value="MetI-like"/>
</dbReference>
<dbReference type="EMBL" id="CP042276">
    <property type="protein sequence ID" value="QDY97603.1"/>
    <property type="molecule type" value="Genomic_DNA"/>
</dbReference>
<dbReference type="PROSITE" id="PS50928">
    <property type="entry name" value="ABC_TM1"/>
    <property type="match status" value="1"/>
</dbReference>
<dbReference type="Pfam" id="PF00528">
    <property type="entry name" value="BPD_transp_1"/>
    <property type="match status" value="1"/>
</dbReference>
<keyword evidence="10" id="KW-0614">Plasmid</keyword>
<dbReference type="SUPFAM" id="SSF161098">
    <property type="entry name" value="MetI-like"/>
    <property type="match status" value="1"/>
</dbReference>
<sequence length="215" mass="24124">MIEFTLWDILRNLLFATRWTLLLSFVAFIGGMAAGLAILFGLISENKWVRRLAAGYIEVFQGTPLLLQLFLIFFGLPQFGLRIEPWTAAALGLTLYASAYLGEIWRSGVEALPQGQWDAGASLGLHRWQELRLIILPQAFRITTGPTVGFLVQLIKSTALASILGFHELVHTADALNNATFQPFRVYGLVALIYFAMCFPLTRYAKWLETRQAKV</sequence>
<evidence type="ECO:0000256" key="4">
    <source>
        <dbReference type="ARBA" id="ARBA00022475"/>
    </source>
</evidence>
<name>A0AAP9J9F9_AGRTU</name>
<feature type="transmembrane region" description="Helical" evidence="8">
    <location>
        <begin position="186"/>
        <end position="205"/>
    </location>
</feature>
<evidence type="ECO:0000256" key="5">
    <source>
        <dbReference type="ARBA" id="ARBA00022692"/>
    </source>
</evidence>
<dbReference type="Gene3D" id="1.10.3720.10">
    <property type="entry name" value="MetI-like"/>
    <property type="match status" value="1"/>
</dbReference>
<evidence type="ECO:0000313" key="11">
    <source>
        <dbReference type="Proteomes" id="UP000222296"/>
    </source>
</evidence>
<dbReference type="RefSeq" id="WP_099086532.1">
    <property type="nucleotide sequence ID" value="NZ_CP042276.1"/>
</dbReference>
<dbReference type="NCBIfam" id="TIGR01726">
    <property type="entry name" value="HEQRo_perm_3TM"/>
    <property type="match status" value="1"/>
</dbReference>
<evidence type="ECO:0000256" key="1">
    <source>
        <dbReference type="ARBA" id="ARBA00004429"/>
    </source>
</evidence>
<feature type="transmembrane region" description="Helical" evidence="8">
    <location>
        <begin position="20"/>
        <end position="43"/>
    </location>
</feature>
<keyword evidence="7 8" id="KW-0472">Membrane</keyword>
<comment type="subcellular location">
    <subcellularLocation>
        <location evidence="1">Cell inner membrane</location>
        <topology evidence="1">Multi-pass membrane protein</topology>
    </subcellularLocation>
    <subcellularLocation>
        <location evidence="8">Cell membrane</location>
        <topology evidence="8">Multi-pass membrane protein</topology>
    </subcellularLocation>
</comment>
<dbReference type="GO" id="GO:0006865">
    <property type="term" value="P:amino acid transport"/>
    <property type="evidence" value="ECO:0007669"/>
    <property type="project" value="TreeGrafter"/>
</dbReference>